<dbReference type="AlphaFoldDB" id="A0A916NDN5"/>
<evidence type="ECO:0000256" key="2">
    <source>
        <dbReference type="ARBA" id="ARBA00012588"/>
    </source>
</evidence>
<dbReference type="PANTHER" id="PTHR45825:SF11">
    <property type="entry name" value="ALPHA AMYLASE DOMAIN-CONTAINING PROTEIN"/>
    <property type="match status" value="1"/>
</dbReference>
<dbReference type="PANTHER" id="PTHR45825">
    <property type="entry name" value="GRANULE-BOUND STARCH SYNTHASE 1, CHLOROPLASTIC/AMYLOPLASTIC"/>
    <property type="match status" value="1"/>
</dbReference>
<dbReference type="KEGG" id="ptan:CRYO30217_03384"/>
<sequence length="276" mass="31821">MDKTKVLFITQAIDPFMEGRSFAELVKTLAHGTQESGKEIRVFMPRFGVINERRHQLHEVIRLSGMNLIINDSDHPLIIKVASIPQARMQVYFIDNDEFFKRKEIFHDRETEEFCSDNADRALFFSRGVLETVKKLGWTPDLIHCNGWMTGFTPLYLKTMYADDPHFNEAKIMYTSYNENENEKLDNKILDRLAFDNIDESKASVVQEGSVLNLNKLAIEHADAFGIGAEGLNSEIVDYANKLEKPTLAYQTEETLVEKHQEFYTEVLELNEVMAD</sequence>
<keyword evidence="3 6" id="KW-0328">Glycosyltransferase</keyword>
<keyword evidence="7" id="KW-1185">Reference proteome</keyword>
<feature type="domain" description="Starch synthase catalytic" evidence="5">
    <location>
        <begin position="5"/>
        <end position="238"/>
    </location>
</feature>
<reference evidence="6" key="1">
    <citation type="submission" date="2021-04" db="EMBL/GenBank/DDBJ databases">
        <authorList>
            <person name="Rodrigo-Torres L."/>
            <person name="Arahal R. D."/>
            <person name="Lucena T."/>
        </authorList>
    </citation>
    <scope>NUCLEOTIDE SEQUENCE</scope>
    <source>
        <strain evidence="6">AS29M-1</strain>
    </source>
</reference>
<accession>A0A916NDN5</accession>
<evidence type="ECO:0000256" key="1">
    <source>
        <dbReference type="ARBA" id="ARBA00001478"/>
    </source>
</evidence>
<dbReference type="Gene3D" id="3.40.50.2000">
    <property type="entry name" value="Glycogen Phosphorylase B"/>
    <property type="match status" value="1"/>
</dbReference>
<gene>
    <name evidence="6" type="primary">glgA</name>
    <name evidence="6" type="ORF">CRYO30217_03384</name>
</gene>
<dbReference type="RefSeq" id="WP_258543563.1">
    <property type="nucleotide sequence ID" value="NZ_OU015584.1"/>
</dbReference>
<name>A0A916NDN5_9FLAO</name>
<evidence type="ECO:0000256" key="4">
    <source>
        <dbReference type="ARBA" id="ARBA00022679"/>
    </source>
</evidence>
<evidence type="ECO:0000256" key="3">
    <source>
        <dbReference type="ARBA" id="ARBA00022676"/>
    </source>
</evidence>
<dbReference type="GO" id="GO:0009011">
    <property type="term" value="F:alpha-1,4-glucan glucosyltransferase (ADP-glucose donor) activity"/>
    <property type="evidence" value="ECO:0007669"/>
    <property type="project" value="UniProtKB-EC"/>
</dbReference>
<protein>
    <recommendedName>
        <fullName evidence="2">starch synthase</fullName>
        <ecNumber evidence="2">2.4.1.21</ecNumber>
    </recommendedName>
</protein>
<dbReference type="SUPFAM" id="SSF53756">
    <property type="entry name" value="UDP-Glycosyltransferase/glycogen phosphorylase"/>
    <property type="match status" value="1"/>
</dbReference>
<evidence type="ECO:0000259" key="5">
    <source>
        <dbReference type="Pfam" id="PF08323"/>
    </source>
</evidence>
<dbReference type="EC" id="2.4.1.21" evidence="2"/>
<organism evidence="6 7">
    <name type="scientific">Parvicella tangerina</name>
    <dbReference type="NCBI Taxonomy" id="2829795"/>
    <lineage>
        <taxon>Bacteria</taxon>
        <taxon>Pseudomonadati</taxon>
        <taxon>Bacteroidota</taxon>
        <taxon>Flavobacteriia</taxon>
        <taxon>Flavobacteriales</taxon>
        <taxon>Parvicellaceae</taxon>
        <taxon>Parvicella</taxon>
    </lineage>
</organism>
<comment type="catalytic activity">
    <reaction evidence="1">
        <text>[(1-&gt;4)-alpha-D-glucosyl](n) + ADP-alpha-D-glucose = [(1-&gt;4)-alpha-D-glucosyl](n+1) + ADP + H(+)</text>
        <dbReference type="Rhea" id="RHEA:18189"/>
        <dbReference type="Rhea" id="RHEA-COMP:9584"/>
        <dbReference type="Rhea" id="RHEA-COMP:9587"/>
        <dbReference type="ChEBI" id="CHEBI:15378"/>
        <dbReference type="ChEBI" id="CHEBI:15444"/>
        <dbReference type="ChEBI" id="CHEBI:57498"/>
        <dbReference type="ChEBI" id="CHEBI:456216"/>
        <dbReference type="EC" id="2.4.1.21"/>
    </reaction>
</comment>
<evidence type="ECO:0000313" key="6">
    <source>
        <dbReference type="EMBL" id="CAG5087083.1"/>
    </source>
</evidence>
<evidence type="ECO:0000313" key="7">
    <source>
        <dbReference type="Proteomes" id="UP000683507"/>
    </source>
</evidence>
<dbReference type="EMBL" id="OU015584">
    <property type="protein sequence ID" value="CAG5087083.1"/>
    <property type="molecule type" value="Genomic_DNA"/>
</dbReference>
<keyword evidence="4 6" id="KW-0808">Transferase</keyword>
<dbReference type="InterPro" id="IPR013534">
    <property type="entry name" value="Starch_synth_cat_dom"/>
</dbReference>
<proteinExistence type="predicted"/>
<dbReference type="Pfam" id="PF08323">
    <property type="entry name" value="Glyco_transf_5"/>
    <property type="match status" value="1"/>
</dbReference>
<dbReference type="Proteomes" id="UP000683507">
    <property type="component" value="Chromosome"/>
</dbReference>